<evidence type="ECO:0000313" key="3">
    <source>
        <dbReference type="Proteomes" id="UP000825890"/>
    </source>
</evidence>
<sequence>MPDTTPQPAHGLAALNSWGISLDTAGLVALADLSSILRRCALTGTSSILDAFVIAPGLHRQYKAGDFGINQGEIPEAVSLDSGHVFHIHNPATVMFFQDMSETGQLTEFIVEPLNPPKPGWQEKLVKIFDFREESMMSLIFYALAVVLSWATILATAIFEDWFAFWGVLALIFARALNVYTMRRRAHSPGADGWFGNKYERGKRDIFVLLSRDRWVRLKGNVEDMKRVTAGTWLDKPQPHENWLVSLATLIVFGDAVVINNAQNVGKVLLISLLLITAILLALVNDRTSCLKMHGRVVRRVSAVGYEFRLDMVKALKRDVGQHDWAQNLRMLSDGDLARIL</sequence>
<name>A0A9P3F9C8_9PEZI</name>
<reference evidence="2 3" key="1">
    <citation type="submission" date="2021-01" db="EMBL/GenBank/DDBJ databases">
        <title>Cercospora kikuchii MAFF 305040 whole genome shotgun sequence.</title>
        <authorList>
            <person name="Kashiwa T."/>
            <person name="Suzuki T."/>
        </authorList>
    </citation>
    <scope>NUCLEOTIDE SEQUENCE [LARGE SCALE GENOMIC DNA]</scope>
    <source>
        <strain evidence="2 3">MAFF 305040</strain>
    </source>
</reference>
<keyword evidence="1" id="KW-0812">Transmembrane</keyword>
<keyword evidence="3" id="KW-1185">Reference proteome</keyword>
<protein>
    <submittedName>
        <fullName evidence="2">Uncharacterized protein</fullName>
    </submittedName>
</protein>
<feature type="transmembrane region" description="Helical" evidence="1">
    <location>
        <begin position="163"/>
        <end position="180"/>
    </location>
</feature>
<keyword evidence="1" id="KW-1133">Transmembrane helix</keyword>
<dbReference type="AlphaFoldDB" id="A0A9P3F9C8"/>
<feature type="transmembrane region" description="Helical" evidence="1">
    <location>
        <begin position="243"/>
        <end position="259"/>
    </location>
</feature>
<dbReference type="EMBL" id="BOLY01000001">
    <property type="protein sequence ID" value="GIZ38748.1"/>
    <property type="molecule type" value="Genomic_DNA"/>
</dbReference>
<dbReference type="OrthoDB" id="2956246at2759"/>
<feature type="transmembrane region" description="Helical" evidence="1">
    <location>
        <begin position="139"/>
        <end position="157"/>
    </location>
</feature>
<feature type="transmembrane region" description="Helical" evidence="1">
    <location>
        <begin position="265"/>
        <end position="284"/>
    </location>
</feature>
<dbReference type="Proteomes" id="UP000825890">
    <property type="component" value="Unassembled WGS sequence"/>
</dbReference>
<evidence type="ECO:0000256" key="1">
    <source>
        <dbReference type="SAM" id="Phobius"/>
    </source>
</evidence>
<comment type="caution">
    <text evidence="2">The sequence shown here is derived from an EMBL/GenBank/DDBJ whole genome shotgun (WGS) entry which is preliminary data.</text>
</comment>
<proteinExistence type="predicted"/>
<organism evidence="2 3">
    <name type="scientific">Cercospora kikuchii</name>
    <dbReference type="NCBI Taxonomy" id="84275"/>
    <lineage>
        <taxon>Eukaryota</taxon>
        <taxon>Fungi</taxon>
        <taxon>Dikarya</taxon>
        <taxon>Ascomycota</taxon>
        <taxon>Pezizomycotina</taxon>
        <taxon>Dothideomycetes</taxon>
        <taxon>Dothideomycetidae</taxon>
        <taxon>Mycosphaerellales</taxon>
        <taxon>Mycosphaerellaceae</taxon>
        <taxon>Cercospora</taxon>
    </lineage>
</organism>
<dbReference type="RefSeq" id="XP_044653235.1">
    <property type="nucleotide sequence ID" value="XM_044797300.1"/>
</dbReference>
<keyword evidence="1" id="KW-0472">Membrane</keyword>
<dbReference type="GeneID" id="68287727"/>
<gene>
    <name evidence="2" type="ORF">CKM354_000215200</name>
</gene>
<accession>A0A9P3F9C8</accession>
<evidence type="ECO:0000313" key="2">
    <source>
        <dbReference type="EMBL" id="GIZ38748.1"/>
    </source>
</evidence>